<evidence type="ECO:0000259" key="11">
    <source>
        <dbReference type="Pfam" id="PF17846"/>
    </source>
</evidence>
<accession>A0A8S1ISP6</accession>
<dbReference type="AlphaFoldDB" id="A0A8S1ISP6"/>
<evidence type="ECO:0000256" key="3">
    <source>
        <dbReference type="ARBA" id="ARBA00022664"/>
    </source>
</evidence>
<feature type="region of interest" description="Disordered" evidence="9">
    <location>
        <begin position="1043"/>
        <end position="1095"/>
    </location>
</feature>
<dbReference type="Gene3D" id="1.25.40.1050">
    <property type="match status" value="1"/>
</dbReference>
<dbReference type="GO" id="GO:0006397">
    <property type="term" value="P:mRNA processing"/>
    <property type="evidence" value="ECO:0007669"/>
    <property type="project" value="UniProtKB-UniRule"/>
</dbReference>
<dbReference type="InterPro" id="IPR041412">
    <property type="entry name" value="Xrn1_helical"/>
</dbReference>
<dbReference type="EMBL" id="CAJHUC010000733">
    <property type="protein sequence ID" value="CAD7697939.1"/>
    <property type="molecule type" value="Genomic_DNA"/>
</dbReference>
<sequence>MGVPAFYRWLSNRYPKIVRDVIDEEPVDLDGQKIPVDLTKPCKNGEWDNLYLDMNGIIHPCFHPEDREAPTTEEEVFQLIFEYIDHVFSLIRPRKLLFMAIDGVAPRAKMNQQRSRRFKSVKESEDKAKEEEKLREEFAAMGLKVPQKKEKSGQLFDSNVITPGTAFMARLSVALQYYIHLRQNTSPAWKDLLVILSDANTPGEGEHKIVSYIREQRGRKGWDPNTRHVLYGLDADLIMLALATHEPHFAILREVVFMPQKTDPRDNLTAAFGTPDPGNKPSIAKKPYQLLFIHILRAYLNLELHRDDLPFEWDEERVLDDFVFLCFFVGNDFLPHSPTLEIREGGIDLLMRRYRENLPRLGGFLCNGSKVNLQRVEMLVQEVAKEEEDIFRARMKRLKDQKDSKERQRKRLRTDQSLSSVSTLGTRSPASALASTSSMPHPRHAFSNSPSSASPTIPGLSSHSQSENNTKNKAVADQLREQLRGGISKRQRVDSSADSKGDGASTPASANHEDMWKNMESIGKQDDKNPFKLPAETMPGQADSEKMADVQQEFNSKISSIMKEKADKFDEMMEHDMSMALGEEGYKDRYYKSKYPNHTNLQEVKDGMVRAYVEGLCWVMGYYYDGVPSWRWYYPYHYAPFTSDLCQMSHIEPHFELSKPFDPIQQLMSVLPSGSRHSLPEPLQDLFVSDDSPIKDFYPLDFKQDMNGKRFQWQAVALLPFIDEDRLVSAMEPHMDKLTPEEKDRNTTKLQQLYFHSAHAMAPAVHEMAHNQRDVPFDQRLENKQAIDPREAKGINGFICLPAGDYSPAVIHAPFKPGEDITANQVVCVMYILPPHQEHEARVLEGTNVPECNVDVRDIPPQNPLWHEKMRQHTRPRDAPRLGDAARRHIHHNMDRRSIRPSAPSPTGFPNAATMDPAHIGNGQHAYGSNYALLQNVVNPGAVMGQQYQHQNQMWGYGQTPQIAPHFQQRVGIPGSLNVASIPQNMQPYNTQSFPQVMVGGQAAINPGLQNGIYLGGGQYLGAVPRTSYVDGLHDGRALINGTGGNYGMNEGFQQNYTGGNRRREGGRHHNGSRRSWNADRNPGSRRGGHGRGRY</sequence>
<evidence type="ECO:0000256" key="7">
    <source>
        <dbReference type="ARBA" id="ARBA00023242"/>
    </source>
</evidence>
<feature type="compositionally biased region" description="Polar residues" evidence="9">
    <location>
        <begin position="446"/>
        <end position="471"/>
    </location>
</feature>
<dbReference type="EC" id="3.1.13.-" evidence="8"/>
<evidence type="ECO:0000256" key="4">
    <source>
        <dbReference type="ARBA" id="ARBA00022722"/>
    </source>
</evidence>
<dbReference type="GO" id="GO:0003723">
    <property type="term" value="F:RNA binding"/>
    <property type="evidence" value="ECO:0007669"/>
    <property type="project" value="TreeGrafter"/>
</dbReference>
<keyword evidence="6 8" id="KW-0269">Exonuclease</keyword>
<evidence type="ECO:0000256" key="8">
    <source>
        <dbReference type="PIRNR" id="PIRNR037239"/>
    </source>
</evidence>
<dbReference type="PANTHER" id="PTHR12341:SF41">
    <property type="entry name" value="5'-3' EXORIBONUCLEASE 2"/>
    <property type="match status" value="1"/>
</dbReference>
<dbReference type="PANTHER" id="PTHR12341">
    <property type="entry name" value="5'-&gt;3' EXORIBONUCLEASE"/>
    <property type="match status" value="1"/>
</dbReference>
<dbReference type="OrthoDB" id="372487at2759"/>
<evidence type="ECO:0000256" key="1">
    <source>
        <dbReference type="ARBA" id="ARBA00004123"/>
    </source>
</evidence>
<keyword evidence="4 8" id="KW-0540">Nuclease</keyword>
<dbReference type="Proteomes" id="UP000708148">
    <property type="component" value="Unassembled WGS sequence"/>
</dbReference>
<dbReference type="InterPro" id="IPR027073">
    <property type="entry name" value="5_3_exoribonuclease"/>
</dbReference>
<evidence type="ECO:0000256" key="2">
    <source>
        <dbReference type="ARBA" id="ARBA00006994"/>
    </source>
</evidence>
<feature type="compositionally biased region" description="Polar residues" evidence="9">
    <location>
        <begin position="415"/>
        <end position="439"/>
    </location>
</feature>
<evidence type="ECO:0000313" key="12">
    <source>
        <dbReference type="EMBL" id="CAD7697939.1"/>
    </source>
</evidence>
<dbReference type="CDD" id="cd18673">
    <property type="entry name" value="PIN_XRN1-2-like"/>
    <property type="match status" value="1"/>
</dbReference>
<feature type="region of interest" description="Disordered" evidence="9">
    <location>
        <begin position="484"/>
        <end position="514"/>
    </location>
</feature>
<feature type="compositionally biased region" description="Basic and acidic residues" evidence="9">
    <location>
        <begin position="491"/>
        <end position="501"/>
    </location>
</feature>
<dbReference type="InterPro" id="IPR004859">
    <property type="entry name" value="Xrn1_N"/>
</dbReference>
<comment type="subcellular location">
    <subcellularLocation>
        <location evidence="1">Nucleus</location>
    </subcellularLocation>
</comment>
<evidence type="ECO:0000256" key="5">
    <source>
        <dbReference type="ARBA" id="ARBA00022801"/>
    </source>
</evidence>
<dbReference type="PIRSF" id="PIRSF037239">
    <property type="entry name" value="Exonuclease_Xrn2"/>
    <property type="match status" value="1"/>
</dbReference>
<proteinExistence type="inferred from homology"/>
<gene>
    <name evidence="12" type="ORF">OSTQU699_LOCUS3300</name>
</gene>
<dbReference type="Pfam" id="PF17846">
    <property type="entry name" value="XRN_M"/>
    <property type="match status" value="2"/>
</dbReference>
<dbReference type="GO" id="GO:0004534">
    <property type="term" value="F:5'-3' RNA exonuclease activity"/>
    <property type="evidence" value="ECO:0007669"/>
    <property type="project" value="UniProtKB-UniRule"/>
</dbReference>
<dbReference type="FunFam" id="3.40.50.12390:FF:000003">
    <property type="entry name" value="5'-3' exoribonuclease"/>
    <property type="match status" value="1"/>
</dbReference>
<reference evidence="12" key="1">
    <citation type="submission" date="2020-12" db="EMBL/GenBank/DDBJ databases">
        <authorList>
            <person name="Iha C."/>
        </authorList>
    </citation>
    <scope>NUCLEOTIDE SEQUENCE</scope>
</reference>
<feature type="domain" description="Xrn1 helical" evidence="11">
    <location>
        <begin position="509"/>
        <end position="858"/>
    </location>
</feature>
<feature type="domain" description="Xrn1 helical" evidence="11">
    <location>
        <begin position="313"/>
        <end position="480"/>
    </location>
</feature>
<feature type="domain" description="Xrn1 N-terminal" evidence="10">
    <location>
        <begin position="1"/>
        <end position="254"/>
    </location>
</feature>
<dbReference type="GO" id="GO:0000956">
    <property type="term" value="P:nuclear-transcribed mRNA catabolic process"/>
    <property type="evidence" value="ECO:0007669"/>
    <property type="project" value="TreeGrafter"/>
</dbReference>
<comment type="function">
    <text evidence="8">Possesses 5'-&gt;3' exoribonuclease activity. Acts as an endogenous post-transcriptional gene silencing (PTGS) suppressor.</text>
</comment>
<dbReference type="Gene3D" id="3.40.50.12390">
    <property type="match status" value="2"/>
</dbReference>
<feature type="region of interest" description="Disordered" evidence="9">
    <location>
        <begin position="897"/>
        <end position="921"/>
    </location>
</feature>
<keyword evidence="3 8" id="KW-0507">mRNA processing</keyword>
<keyword evidence="5 8" id="KW-0378">Hydrolase</keyword>
<dbReference type="Pfam" id="PF03159">
    <property type="entry name" value="XRN_N"/>
    <property type="match status" value="1"/>
</dbReference>
<evidence type="ECO:0000256" key="6">
    <source>
        <dbReference type="ARBA" id="ARBA00022839"/>
    </source>
</evidence>
<evidence type="ECO:0000259" key="10">
    <source>
        <dbReference type="Pfam" id="PF03159"/>
    </source>
</evidence>
<comment type="similarity">
    <text evidence="2 8">Belongs to the 5'-3' exonuclease family. XRN2/RAT1 subfamily.</text>
</comment>
<evidence type="ECO:0000256" key="9">
    <source>
        <dbReference type="SAM" id="MobiDB-lite"/>
    </source>
</evidence>
<keyword evidence="7" id="KW-0539">Nucleus</keyword>
<dbReference type="GO" id="GO:0005634">
    <property type="term" value="C:nucleus"/>
    <property type="evidence" value="ECO:0007669"/>
    <property type="project" value="UniProtKB-SubCell"/>
</dbReference>
<keyword evidence="13" id="KW-1185">Reference proteome</keyword>
<name>A0A8S1ISP6_9CHLO</name>
<dbReference type="InterPro" id="IPR017151">
    <property type="entry name" value="Xrn2/3/4"/>
</dbReference>
<feature type="region of interest" description="Disordered" evidence="9">
    <location>
        <begin position="399"/>
        <end position="471"/>
    </location>
</feature>
<organism evidence="12 13">
    <name type="scientific">Ostreobium quekettii</name>
    <dbReference type="NCBI Taxonomy" id="121088"/>
    <lineage>
        <taxon>Eukaryota</taxon>
        <taxon>Viridiplantae</taxon>
        <taxon>Chlorophyta</taxon>
        <taxon>core chlorophytes</taxon>
        <taxon>Ulvophyceae</taxon>
        <taxon>TCBD clade</taxon>
        <taxon>Bryopsidales</taxon>
        <taxon>Ostreobineae</taxon>
        <taxon>Ostreobiaceae</taxon>
        <taxon>Ostreobium</taxon>
    </lineage>
</organism>
<protein>
    <recommendedName>
        <fullName evidence="8">5'-3' exoribonuclease</fullName>
        <ecNumber evidence="8">3.1.13.-</ecNumber>
    </recommendedName>
</protein>
<evidence type="ECO:0000313" key="13">
    <source>
        <dbReference type="Proteomes" id="UP000708148"/>
    </source>
</evidence>
<comment type="caution">
    <text evidence="12">The sequence shown here is derived from an EMBL/GenBank/DDBJ whole genome shotgun (WGS) entry which is preliminary data.</text>
</comment>